<comment type="catalytic activity">
    <reaction evidence="6">
        <text>Couples ATP hydrolysis with the unwinding of duplex DNA by translocating in the 3'-5' direction.</text>
        <dbReference type="EC" id="5.6.2.4"/>
    </reaction>
</comment>
<evidence type="ECO:0000256" key="3">
    <source>
        <dbReference type="ARBA" id="ARBA00022806"/>
    </source>
</evidence>
<accession>A0ABV9DLP0</accession>
<protein>
    <recommendedName>
        <fullName evidence="7">DNA 3'-5' helicase</fullName>
        <ecNumber evidence="7">5.6.2.4</ecNumber>
    </recommendedName>
</protein>
<keyword evidence="12" id="KW-1185">Reference proteome</keyword>
<dbReference type="NCBIfam" id="NF041464">
    <property type="entry name" value="HelD_BACSU"/>
    <property type="match status" value="1"/>
</dbReference>
<dbReference type="InterPro" id="IPR000212">
    <property type="entry name" value="DNA_helicase_UvrD/REP"/>
</dbReference>
<dbReference type="SUPFAM" id="SSF52540">
    <property type="entry name" value="P-loop containing nucleoside triphosphate hydrolases"/>
    <property type="match status" value="1"/>
</dbReference>
<sequence length="763" mass="88645">MSREAEQKRVNEVIKEITKKEEKLYTKGSGLKDTIINLRENFWDDVTVNLEELDDIIETQASIKQQAELLIEREQVHGNIDKELKKLKRLKDSPYFGRIDFREKPDDEPEYIYIGTASMMDQEQENFLIYDWRAPISSLYYDYAPGSAQYKTVDDTITGEITLKRQFIIRDGKIKSVFDTGLTIGDQLLQEALGDNASTSMKSIVATIQKEQNKIIRNERSNLLIVQGVAGSGKTSAVLQRIAYLLYRFRNELNAANLLLFSPNPLFSSYIANVLPELGEENISQSTFYDFLKNRISNDITIESPFAQMEYTLTATNRPEFGARLANMTYKSSLEYKSLLDQYIEDLGHEGIHFRNITLHQETLISKEQISEYFYSIDKEISLPNRMESVARWLLQTLRKVQQEEKNKDWIIEKVELLDKDDYLEAYHALQRDDGDETVQEEDFLRKEVVKRQFAPIKKRIKRYAFVNILASYRELFRTWEPLERPDDWEEIRSLTAASLSKKLLTWEEAAPYLYFKERLLGASNDRSVRHLFIDEAQDYSAFQFAFIRHLFPYTRMTLLGDVNQAIYAYSADENPLIPDSLEQNHERIILNKSYRSTKQIVEFTQKFAPHNTSIEPFERDGDKPQVIKPAYNSNITETLIKDIKQLRQKGHETIALICKTAKESSELFQTLKDKVSIREITEQTYTFEKGLLILPVYLAKGIEFDAVIIPDASQENYGQESDRGLFYTACTRAMHDLHVVTPGKPCKFVNEAKQETFEITNI</sequence>
<evidence type="ECO:0000256" key="7">
    <source>
        <dbReference type="ARBA" id="ARBA00034808"/>
    </source>
</evidence>
<dbReference type="EMBL" id="JBHSFU010000011">
    <property type="protein sequence ID" value="MFC4559790.1"/>
    <property type="molecule type" value="Genomic_DNA"/>
</dbReference>
<evidence type="ECO:0000313" key="11">
    <source>
        <dbReference type="EMBL" id="MFC4559790.1"/>
    </source>
</evidence>
<dbReference type="PROSITE" id="PS51198">
    <property type="entry name" value="UVRD_HELICASE_ATP_BIND"/>
    <property type="match status" value="1"/>
</dbReference>
<reference evidence="12" key="1">
    <citation type="journal article" date="2019" name="Int. J. Syst. Evol. Microbiol.">
        <title>The Global Catalogue of Microorganisms (GCM) 10K type strain sequencing project: providing services to taxonomists for standard genome sequencing and annotation.</title>
        <authorList>
            <consortium name="The Broad Institute Genomics Platform"/>
            <consortium name="The Broad Institute Genome Sequencing Center for Infectious Disease"/>
            <person name="Wu L."/>
            <person name="Ma J."/>
        </authorList>
    </citation>
    <scope>NUCLEOTIDE SEQUENCE [LARGE SCALE GENOMIC DNA]</scope>
    <source>
        <strain evidence="12">CGMCC 4.7426</strain>
    </source>
</reference>
<gene>
    <name evidence="11" type="primary">helD</name>
    <name evidence="11" type="ORF">ACFO3D_16520</name>
</gene>
<feature type="domain" description="UvrD-like helicase ATP-binding" evidence="10">
    <location>
        <begin position="207"/>
        <end position="598"/>
    </location>
</feature>
<dbReference type="PANTHER" id="PTHR11070">
    <property type="entry name" value="UVRD / RECB / PCRA DNA HELICASE FAMILY MEMBER"/>
    <property type="match status" value="1"/>
</dbReference>
<evidence type="ECO:0000256" key="4">
    <source>
        <dbReference type="ARBA" id="ARBA00022840"/>
    </source>
</evidence>
<dbReference type="Pfam" id="PF00580">
    <property type="entry name" value="UvrD-helicase"/>
    <property type="match status" value="1"/>
</dbReference>
<evidence type="ECO:0000256" key="2">
    <source>
        <dbReference type="ARBA" id="ARBA00022801"/>
    </source>
</evidence>
<dbReference type="InterPro" id="IPR027417">
    <property type="entry name" value="P-loop_NTPase"/>
</dbReference>
<evidence type="ECO:0000256" key="5">
    <source>
        <dbReference type="ARBA" id="ARBA00023235"/>
    </source>
</evidence>
<dbReference type="InterPro" id="IPR027785">
    <property type="entry name" value="UvrD-like_helicase_C"/>
</dbReference>
<dbReference type="Gene3D" id="3.40.50.300">
    <property type="entry name" value="P-loop containing nucleotide triphosphate hydrolases"/>
    <property type="match status" value="3"/>
</dbReference>
<comment type="caution">
    <text evidence="11">The sequence shown here is derived from an EMBL/GenBank/DDBJ whole genome shotgun (WGS) entry which is preliminary data.</text>
</comment>
<organism evidence="11 12">
    <name type="scientific">Virgibacillus kekensis</name>
    <dbReference type="NCBI Taxonomy" id="202261"/>
    <lineage>
        <taxon>Bacteria</taxon>
        <taxon>Bacillati</taxon>
        <taxon>Bacillota</taxon>
        <taxon>Bacilli</taxon>
        <taxon>Bacillales</taxon>
        <taxon>Bacillaceae</taxon>
        <taxon>Virgibacillus</taxon>
    </lineage>
</organism>
<name>A0ABV9DLP0_9BACI</name>
<dbReference type="RefSeq" id="WP_390298650.1">
    <property type="nucleotide sequence ID" value="NZ_JBHSFU010000011.1"/>
</dbReference>
<keyword evidence="2 9" id="KW-0378">Hydrolase</keyword>
<dbReference type="InterPro" id="IPR014016">
    <property type="entry name" value="UvrD-like_ATP-bd"/>
</dbReference>
<keyword evidence="3 9" id="KW-0347">Helicase</keyword>
<dbReference type="InterPro" id="IPR048228">
    <property type="entry name" value="HelD_bacillota"/>
</dbReference>
<evidence type="ECO:0000259" key="10">
    <source>
        <dbReference type="PROSITE" id="PS51198"/>
    </source>
</evidence>
<keyword evidence="4 9" id="KW-0067">ATP-binding</keyword>
<dbReference type="Pfam" id="PF13361">
    <property type="entry name" value="UvrD_C"/>
    <property type="match status" value="1"/>
</dbReference>
<proteinExistence type="predicted"/>
<evidence type="ECO:0000313" key="12">
    <source>
        <dbReference type="Proteomes" id="UP001595989"/>
    </source>
</evidence>
<dbReference type="EC" id="5.6.2.4" evidence="7"/>
<evidence type="ECO:0000256" key="1">
    <source>
        <dbReference type="ARBA" id="ARBA00022741"/>
    </source>
</evidence>
<feature type="binding site" evidence="9">
    <location>
        <begin position="228"/>
        <end position="235"/>
    </location>
    <ligand>
        <name>ATP</name>
        <dbReference type="ChEBI" id="CHEBI:30616"/>
    </ligand>
</feature>
<comment type="catalytic activity">
    <reaction evidence="8">
        <text>ATP + H2O = ADP + phosphate + H(+)</text>
        <dbReference type="Rhea" id="RHEA:13065"/>
        <dbReference type="ChEBI" id="CHEBI:15377"/>
        <dbReference type="ChEBI" id="CHEBI:15378"/>
        <dbReference type="ChEBI" id="CHEBI:30616"/>
        <dbReference type="ChEBI" id="CHEBI:43474"/>
        <dbReference type="ChEBI" id="CHEBI:456216"/>
        <dbReference type="EC" id="5.6.2.4"/>
    </reaction>
</comment>
<keyword evidence="5" id="KW-0413">Isomerase</keyword>
<keyword evidence="1 9" id="KW-0547">Nucleotide-binding</keyword>
<evidence type="ECO:0000256" key="6">
    <source>
        <dbReference type="ARBA" id="ARBA00034617"/>
    </source>
</evidence>
<dbReference type="Pfam" id="PF13538">
    <property type="entry name" value="UvrD_C_2"/>
    <property type="match status" value="1"/>
</dbReference>
<evidence type="ECO:0000256" key="9">
    <source>
        <dbReference type="PROSITE-ProRule" id="PRU00560"/>
    </source>
</evidence>
<dbReference type="PANTHER" id="PTHR11070:SF17">
    <property type="entry name" value="DNA HELICASE IV"/>
    <property type="match status" value="1"/>
</dbReference>
<dbReference type="InterPro" id="IPR014017">
    <property type="entry name" value="DNA_helicase_UvrD-like_C"/>
</dbReference>
<evidence type="ECO:0000256" key="8">
    <source>
        <dbReference type="ARBA" id="ARBA00048988"/>
    </source>
</evidence>
<dbReference type="Proteomes" id="UP001595989">
    <property type="component" value="Unassembled WGS sequence"/>
</dbReference>